<gene>
    <name evidence="1" type="ORF">SAMN05192533_1294</name>
</gene>
<dbReference type="Proteomes" id="UP000198553">
    <property type="component" value="Unassembled WGS sequence"/>
</dbReference>
<accession>A0A1H8KMM9</accession>
<dbReference type="EMBL" id="FOBW01000029">
    <property type="protein sequence ID" value="SEN94067.1"/>
    <property type="molecule type" value="Genomic_DNA"/>
</dbReference>
<proteinExistence type="predicted"/>
<dbReference type="OrthoDB" id="9835394at2"/>
<reference evidence="2" key="1">
    <citation type="submission" date="2016-10" db="EMBL/GenBank/DDBJ databases">
        <authorList>
            <person name="Varghese N."/>
            <person name="Submissions S."/>
        </authorList>
    </citation>
    <scope>NUCLEOTIDE SEQUENCE [LARGE SCALE GENOMIC DNA]</scope>
    <source>
        <strain evidence="2">B48,IBRC-M 10115,DSM 25386,CECT 8001</strain>
    </source>
</reference>
<dbReference type="RefSeq" id="WP_090750476.1">
    <property type="nucleotide sequence ID" value="NZ_FOBW01000029.1"/>
</dbReference>
<sequence>MREETEYITKEQLIRHSFRRLTKENEYEIVEKIGKHTVYAESFIQSSFLLSKSGDHRIFFRIDGFPKYFAGLYSLYAIIRAAKEVAEREEDYKVLETIDETDYQEIVIEYLHENHLPSGLELIRTIEEGRLKLAKRLKDDLYKEAKHYNLIESMDLFL</sequence>
<evidence type="ECO:0000313" key="2">
    <source>
        <dbReference type="Proteomes" id="UP000198553"/>
    </source>
</evidence>
<protein>
    <submittedName>
        <fullName evidence="1">Uncharacterized protein</fullName>
    </submittedName>
</protein>
<organism evidence="1 2">
    <name type="scientific">Mesobacillus persicus</name>
    <dbReference type="NCBI Taxonomy" id="930146"/>
    <lineage>
        <taxon>Bacteria</taxon>
        <taxon>Bacillati</taxon>
        <taxon>Bacillota</taxon>
        <taxon>Bacilli</taxon>
        <taxon>Bacillales</taxon>
        <taxon>Bacillaceae</taxon>
        <taxon>Mesobacillus</taxon>
    </lineage>
</organism>
<name>A0A1H8KMM9_9BACI</name>
<keyword evidence="2" id="KW-1185">Reference proteome</keyword>
<evidence type="ECO:0000313" key="1">
    <source>
        <dbReference type="EMBL" id="SEN94067.1"/>
    </source>
</evidence>
<dbReference type="AlphaFoldDB" id="A0A1H8KMM9"/>